<evidence type="ECO:0000256" key="6">
    <source>
        <dbReference type="ARBA" id="ARBA00023027"/>
    </source>
</evidence>
<feature type="binding site" evidence="11">
    <location>
        <position position="35"/>
    </location>
    <ligand>
        <name>NAD(+)</name>
        <dbReference type="ChEBI" id="CHEBI:57540"/>
    </ligand>
</feature>
<dbReference type="SUPFAM" id="SSF48179">
    <property type="entry name" value="6-phosphogluconate dehydrogenase C-terminal domain-like"/>
    <property type="match status" value="1"/>
</dbReference>
<dbReference type="GO" id="GO:0051287">
    <property type="term" value="F:NAD binding"/>
    <property type="evidence" value="ECO:0007669"/>
    <property type="project" value="InterPro"/>
</dbReference>
<feature type="binding site" evidence="11">
    <location>
        <position position="334"/>
    </location>
    <ligand>
        <name>NAD(+)</name>
        <dbReference type="ChEBI" id="CHEBI:57540"/>
    </ligand>
</feature>
<dbReference type="UniPathway" id="UPA00038">
    <property type="reaction ID" value="UER00491"/>
</dbReference>
<dbReference type="Pfam" id="PF03720">
    <property type="entry name" value="UDPG_MGDP_dh_C"/>
    <property type="match status" value="1"/>
</dbReference>
<evidence type="ECO:0000313" key="13">
    <source>
        <dbReference type="EMBL" id="QJR11552.1"/>
    </source>
</evidence>
<dbReference type="InterPro" id="IPR008927">
    <property type="entry name" value="6-PGluconate_DH-like_C_sf"/>
</dbReference>
<feature type="binding site" evidence="10">
    <location>
        <begin position="255"/>
        <end position="259"/>
    </location>
    <ligand>
        <name>substrate</name>
    </ligand>
</feature>
<keyword evidence="14" id="KW-1185">Reference proteome</keyword>
<evidence type="ECO:0000256" key="3">
    <source>
        <dbReference type="ARBA" id="ARBA00012954"/>
    </source>
</evidence>
<dbReference type="GO" id="GO:0000271">
    <property type="term" value="P:polysaccharide biosynthetic process"/>
    <property type="evidence" value="ECO:0007669"/>
    <property type="project" value="InterPro"/>
</dbReference>
<dbReference type="GO" id="GO:0003979">
    <property type="term" value="F:UDP-glucose 6-dehydrogenase activity"/>
    <property type="evidence" value="ECO:0007669"/>
    <property type="project" value="UniProtKB-EC"/>
</dbReference>
<evidence type="ECO:0000256" key="1">
    <source>
        <dbReference type="ARBA" id="ARBA00004701"/>
    </source>
</evidence>
<gene>
    <name evidence="13" type="primary">rkpK</name>
    <name evidence="13" type="ORF">DSM104443_02630</name>
</gene>
<evidence type="ECO:0000256" key="8">
    <source>
        <dbReference type="PIRNR" id="PIRNR000124"/>
    </source>
</evidence>
<dbReference type="PIRSF" id="PIRSF500134">
    <property type="entry name" value="UDPglc_DH_bac"/>
    <property type="match status" value="1"/>
</dbReference>
<keyword evidence="6 8" id="KW-0520">NAD</keyword>
<dbReference type="Gene3D" id="3.40.50.720">
    <property type="entry name" value="NAD(P)-binding Rossmann-like Domain"/>
    <property type="match status" value="2"/>
</dbReference>
<proteinExistence type="inferred from homology"/>
<dbReference type="RefSeq" id="WP_171092992.1">
    <property type="nucleotide sequence ID" value="NZ_CP053069.1"/>
</dbReference>
<dbReference type="KEGG" id="uru:DSM104443_02630"/>
<dbReference type="SMART" id="SM00984">
    <property type="entry name" value="UDPG_MGDP_dh_C"/>
    <property type="match status" value="1"/>
</dbReference>
<accession>A0A6M4GX39</accession>
<evidence type="ECO:0000256" key="11">
    <source>
        <dbReference type="PIRSR" id="PIRSR500134-3"/>
    </source>
</evidence>
<feature type="binding site" evidence="10">
    <location>
        <position position="210"/>
    </location>
    <ligand>
        <name>substrate</name>
    </ligand>
</feature>
<dbReference type="InterPro" id="IPR017476">
    <property type="entry name" value="UDP-Glc/GDP-Man"/>
</dbReference>
<dbReference type="InterPro" id="IPR028357">
    <property type="entry name" value="UDPglc_DH_bac"/>
</dbReference>
<feature type="binding site" evidence="10">
    <location>
        <position position="327"/>
    </location>
    <ligand>
        <name>substrate</name>
    </ligand>
</feature>
<dbReference type="GO" id="GO:0006065">
    <property type="term" value="P:UDP-glucuronate biosynthetic process"/>
    <property type="evidence" value="ECO:0007669"/>
    <property type="project" value="UniProtKB-UniPathway"/>
</dbReference>
<feature type="binding site" evidence="11">
    <location>
        <position position="30"/>
    </location>
    <ligand>
        <name>NAD(+)</name>
        <dbReference type="ChEBI" id="CHEBI:57540"/>
    </ligand>
</feature>
<dbReference type="InterPro" id="IPR014027">
    <property type="entry name" value="UDP-Glc/GDP-Man_DH_C"/>
</dbReference>
<dbReference type="InterPro" id="IPR001732">
    <property type="entry name" value="UDP-Glc/GDP-Man_DH_N"/>
</dbReference>
<feature type="binding site" evidence="11">
    <location>
        <position position="269"/>
    </location>
    <ligand>
        <name>NAD(+)</name>
        <dbReference type="ChEBI" id="CHEBI:57540"/>
    </ligand>
</feature>
<evidence type="ECO:0000256" key="2">
    <source>
        <dbReference type="ARBA" id="ARBA00006601"/>
    </source>
</evidence>
<dbReference type="EMBL" id="CP053069">
    <property type="protein sequence ID" value="QJR11552.1"/>
    <property type="molecule type" value="Genomic_DNA"/>
</dbReference>
<dbReference type="InterPro" id="IPR036220">
    <property type="entry name" value="UDP-Glc/GDP-Man_DH_C_sf"/>
</dbReference>
<dbReference type="Gene3D" id="1.20.5.100">
    <property type="entry name" value="Cytochrome c1, transmembrane anchor, C-terminal"/>
    <property type="match status" value="1"/>
</dbReference>
<dbReference type="InterPro" id="IPR014026">
    <property type="entry name" value="UDP-Glc/GDP-Man_DH_dimer"/>
</dbReference>
<evidence type="ECO:0000313" key="14">
    <source>
        <dbReference type="Proteomes" id="UP000501534"/>
    </source>
</evidence>
<feature type="binding site" evidence="10">
    <location>
        <position position="263"/>
    </location>
    <ligand>
        <name>substrate</name>
    </ligand>
</feature>
<dbReference type="SUPFAM" id="SSF52413">
    <property type="entry name" value="UDP-glucose/GDP-mannose dehydrogenase C-terminal domain"/>
    <property type="match status" value="1"/>
</dbReference>
<sequence length="439" mass="47227">MKVTLIGTGYVGLVTGACLADVGNDVLCFDVDARKIAMLEGGEIPIYEPGLREIVRANAAAGRLTFTTDAKQATRHGRIQMIAVGTPPGEDGSADLSHVLAAARNIAEHMDAPKIVVDKSTVPVGTADKVRAAIAEGLKKRGADIAFSVVSNPEFLKEGAAVEDFMRPDRIVVGADDPVAVTALRELYGPFQRSHDRLQVMDVRSAELTKYAANAMLATRISFMNELALLAERLGADIEHVRIGIGSDPRIGYHFLYPGTGYGGSCFPKDVTALLRTAQEHGLDLKVVGAVEEANERQKGVLVDKVLKKFGSDLAGRKFALWGLAFKPNTDDMREAPSLVIIERLLKAGATVTAFDPVAMEEAEKTYKSESGITFAGTAMQATQGADALLIATEWKAFRSPDFDALKASLKSPVIFDGRNLYEPAVVRSKGFEYYPIGR</sequence>
<dbReference type="PROSITE" id="PS51257">
    <property type="entry name" value="PROKAR_LIPOPROTEIN"/>
    <property type="match status" value="1"/>
</dbReference>
<dbReference type="PANTHER" id="PTHR43750:SF3">
    <property type="entry name" value="UDP-GLUCOSE 6-DEHYDROGENASE TUAD"/>
    <property type="match status" value="1"/>
</dbReference>
<keyword evidence="5 8" id="KW-0560">Oxidoreductase</keyword>
<feature type="binding site" evidence="11">
    <location>
        <position position="86"/>
    </location>
    <ligand>
        <name>NAD(+)</name>
        <dbReference type="ChEBI" id="CHEBI:57540"/>
    </ligand>
</feature>
<comment type="pathway">
    <text evidence="1">Nucleotide-sugar biosynthesis; UDP-alpha-D-glucuronate biosynthesis; UDP-alpha-D-glucuronate from UDP-alpha-D-glucose: step 1/1.</text>
</comment>
<dbReference type="NCBIfam" id="TIGR03026">
    <property type="entry name" value="NDP-sugDHase"/>
    <property type="match status" value="1"/>
</dbReference>
<protein>
    <recommendedName>
        <fullName evidence="4 8">UDP-glucose 6-dehydrogenase</fullName>
        <ecNumber evidence="3 8">1.1.1.22</ecNumber>
    </recommendedName>
</protein>
<organism evidence="13 14">
    <name type="scientific">Usitatibacter rugosus</name>
    <dbReference type="NCBI Taxonomy" id="2732067"/>
    <lineage>
        <taxon>Bacteria</taxon>
        <taxon>Pseudomonadati</taxon>
        <taxon>Pseudomonadota</taxon>
        <taxon>Betaproteobacteria</taxon>
        <taxon>Nitrosomonadales</taxon>
        <taxon>Usitatibacteraceae</taxon>
        <taxon>Usitatibacter</taxon>
    </lineage>
</organism>
<dbReference type="AlphaFoldDB" id="A0A6M4GX39"/>
<evidence type="ECO:0000256" key="9">
    <source>
        <dbReference type="PIRSR" id="PIRSR500134-1"/>
    </source>
</evidence>
<evidence type="ECO:0000256" key="10">
    <source>
        <dbReference type="PIRSR" id="PIRSR500134-2"/>
    </source>
</evidence>
<comment type="catalytic activity">
    <reaction evidence="7 8">
        <text>UDP-alpha-D-glucose + 2 NAD(+) + H2O = UDP-alpha-D-glucuronate + 2 NADH + 3 H(+)</text>
        <dbReference type="Rhea" id="RHEA:23596"/>
        <dbReference type="ChEBI" id="CHEBI:15377"/>
        <dbReference type="ChEBI" id="CHEBI:15378"/>
        <dbReference type="ChEBI" id="CHEBI:57540"/>
        <dbReference type="ChEBI" id="CHEBI:57945"/>
        <dbReference type="ChEBI" id="CHEBI:58052"/>
        <dbReference type="ChEBI" id="CHEBI:58885"/>
        <dbReference type="EC" id="1.1.1.22"/>
    </reaction>
</comment>
<evidence type="ECO:0000256" key="7">
    <source>
        <dbReference type="ARBA" id="ARBA00047473"/>
    </source>
</evidence>
<feature type="binding site" evidence="11">
    <location>
        <position position="121"/>
    </location>
    <ligand>
        <name>NAD(+)</name>
        <dbReference type="ChEBI" id="CHEBI:57540"/>
    </ligand>
</feature>
<dbReference type="Pfam" id="PF00984">
    <property type="entry name" value="UDPG_MGDP_dh"/>
    <property type="match status" value="1"/>
</dbReference>
<evidence type="ECO:0000259" key="12">
    <source>
        <dbReference type="SMART" id="SM00984"/>
    </source>
</evidence>
<reference evidence="13 14" key="1">
    <citation type="submission" date="2020-04" db="EMBL/GenBank/DDBJ databases">
        <title>Usitatibacter rugosus gen. nov., sp. nov. and Usitatibacter palustris sp. nov., novel members of Usitatibacteraceae fam. nov. within the order Nitrosomonadales isolated from soil.</title>
        <authorList>
            <person name="Huber K.J."/>
            <person name="Neumann-Schaal M."/>
            <person name="Geppert A."/>
            <person name="Luckner M."/>
            <person name="Wanner G."/>
            <person name="Overmann J."/>
        </authorList>
    </citation>
    <scope>NUCLEOTIDE SEQUENCE [LARGE SCALE GENOMIC DNA]</scope>
    <source>
        <strain evidence="13 14">0125_3</strain>
    </source>
</reference>
<feature type="domain" description="UDP-glucose/GDP-mannose dehydrogenase C-terminal" evidence="12">
    <location>
        <begin position="320"/>
        <end position="424"/>
    </location>
</feature>
<feature type="binding site" evidence="11">
    <location>
        <position position="158"/>
    </location>
    <ligand>
        <name>NAD(+)</name>
        <dbReference type="ChEBI" id="CHEBI:57540"/>
    </ligand>
</feature>
<dbReference type="Proteomes" id="UP000501534">
    <property type="component" value="Chromosome"/>
</dbReference>
<evidence type="ECO:0000256" key="5">
    <source>
        <dbReference type="ARBA" id="ARBA00023002"/>
    </source>
</evidence>
<dbReference type="Pfam" id="PF03721">
    <property type="entry name" value="UDPG_MGDP_dh_N"/>
    <property type="match status" value="1"/>
</dbReference>
<comment type="similarity">
    <text evidence="2 8">Belongs to the UDP-glucose/GDP-mannose dehydrogenase family.</text>
</comment>
<feature type="binding site" evidence="10">
    <location>
        <begin position="155"/>
        <end position="158"/>
    </location>
    <ligand>
        <name>substrate</name>
    </ligand>
</feature>
<feature type="active site" description="Nucleophile" evidence="9">
    <location>
        <position position="266"/>
    </location>
</feature>
<dbReference type="PIRSF" id="PIRSF000124">
    <property type="entry name" value="UDPglc_GDPman_dh"/>
    <property type="match status" value="1"/>
</dbReference>
<dbReference type="PANTHER" id="PTHR43750">
    <property type="entry name" value="UDP-GLUCOSE 6-DEHYDROGENASE TUAD"/>
    <property type="match status" value="1"/>
</dbReference>
<dbReference type="SUPFAM" id="SSF51735">
    <property type="entry name" value="NAD(P)-binding Rossmann-fold domains"/>
    <property type="match status" value="1"/>
</dbReference>
<name>A0A6M4GX39_9PROT</name>
<dbReference type="EC" id="1.1.1.22" evidence="3 8"/>
<dbReference type="InterPro" id="IPR036291">
    <property type="entry name" value="NAD(P)-bd_dom_sf"/>
</dbReference>
<evidence type="ECO:0000256" key="4">
    <source>
        <dbReference type="ARBA" id="ARBA00015132"/>
    </source>
</evidence>